<reference evidence="2 3" key="1">
    <citation type="submission" date="2018-03" db="EMBL/GenBank/DDBJ databases">
        <title>Massilia armeniaca sp. nov., isolated from desert soil.</title>
        <authorList>
            <person name="Huang H."/>
            <person name="Ren M."/>
        </authorList>
    </citation>
    <scope>NUCLEOTIDE SEQUENCE [LARGE SCALE GENOMIC DNA]</scope>
    <source>
        <strain evidence="2 3">ZMN-3</strain>
    </source>
</reference>
<dbReference type="OrthoDB" id="9769113at2"/>
<dbReference type="EMBL" id="CP028324">
    <property type="protein sequence ID" value="AVR94740.1"/>
    <property type="molecule type" value="Genomic_DNA"/>
</dbReference>
<organism evidence="2 3">
    <name type="scientific">Pseudoduganella armeniaca</name>
    <dbReference type="NCBI Taxonomy" id="2072590"/>
    <lineage>
        <taxon>Bacteria</taxon>
        <taxon>Pseudomonadati</taxon>
        <taxon>Pseudomonadota</taxon>
        <taxon>Betaproteobacteria</taxon>
        <taxon>Burkholderiales</taxon>
        <taxon>Oxalobacteraceae</taxon>
        <taxon>Telluria group</taxon>
        <taxon>Pseudoduganella</taxon>
    </lineage>
</organism>
<dbReference type="Gene3D" id="3.40.50.720">
    <property type="entry name" value="NAD(P)-binding Rossmann-like Domain"/>
    <property type="match status" value="1"/>
</dbReference>
<evidence type="ECO:0000259" key="1">
    <source>
        <dbReference type="Pfam" id="PF01370"/>
    </source>
</evidence>
<dbReference type="Proteomes" id="UP000240505">
    <property type="component" value="Chromosome"/>
</dbReference>
<accession>A0A2R4C588</accession>
<protein>
    <submittedName>
        <fullName evidence="2">LPS biosynthesis protein WbpP</fullName>
    </submittedName>
</protein>
<dbReference type="InterPro" id="IPR001509">
    <property type="entry name" value="Epimerase_deHydtase"/>
</dbReference>
<feature type="domain" description="NAD-dependent epimerase/dehydratase" evidence="1">
    <location>
        <begin position="21"/>
        <end position="266"/>
    </location>
</feature>
<dbReference type="Pfam" id="PF01370">
    <property type="entry name" value="Epimerase"/>
    <property type="match status" value="1"/>
</dbReference>
<dbReference type="CDD" id="cd05256">
    <property type="entry name" value="UDP_AE_SDR_e"/>
    <property type="match status" value="1"/>
</dbReference>
<sequence>MQAVGKFDEVQAHLRERQYRWLVTGAAGFIGSNLVEALLGLGQRVTGLDNFATGYRHNLDQVRDAVGARWSDFDFIEGDIRDPATCARACAGVDFVLHEAALGSVTRSLEDPLRTHETNVTGFLNMLVAARDAKVRRFVYAASSSTYGDHPGLPKIEDRIGKPLSPYAVTKYANELYADVFARSYGIESVGLRYFNVFGPRQDPNGAYAAVIPQWVAAMIGDRPVFINGDGETSRDFCFIDNVVQANILAATATAPNAANQVYNVAAGERTSLNELYRMMRALLQERFAHLRDRAPQYKDFRAGDVRHSQADITRARELLGYAPTHRIDAGLREAMEWYVLHLADAS</sequence>
<dbReference type="SUPFAM" id="SSF51735">
    <property type="entry name" value="NAD(P)-binding Rossmann-fold domains"/>
    <property type="match status" value="1"/>
</dbReference>
<gene>
    <name evidence="2" type="ORF">C9I28_02650</name>
</gene>
<proteinExistence type="predicted"/>
<dbReference type="PANTHER" id="PTHR43245:SF13">
    <property type="entry name" value="UDP-D-APIOSE_UDP-D-XYLOSE SYNTHASE 2"/>
    <property type="match status" value="1"/>
</dbReference>
<dbReference type="PRINTS" id="PR01713">
    <property type="entry name" value="NUCEPIMERASE"/>
</dbReference>
<dbReference type="AlphaFoldDB" id="A0A2R4C588"/>
<dbReference type="KEGG" id="masz:C9I28_02650"/>
<name>A0A2R4C588_9BURK</name>
<evidence type="ECO:0000313" key="2">
    <source>
        <dbReference type="EMBL" id="AVR94740.1"/>
    </source>
</evidence>
<dbReference type="InterPro" id="IPR036291">
    <property type="entry name" value="NAD(P)-bd_dom_sf"/>
</dbReference>
<dbReference type="RefSeq" id="WP_107140091.1">
    <property type="nucleotide sequence ID" value="NZ_CP028324.1"/>
</dbReference>
<dbReference type="Gene3D" id="3.90.25.10">
    <property type="entry name" value="UDP-galactose 4-epimerase, domain 1"/>
    <property type="match status" value="1"/>
</dbReference>
<evidence type="ECO:0000313" key="3">
    <source>
        <dbReference type="Proteomes" id="UP000240505"/>
    </source>
</evidence>
<dbReference type="PANTHER" id="PTHR43245">
    <property type="entry name" value="BIFUNCTIONAL POLYMYXIN RESISTANCE PROTEIN ARNA"/>
    <property type="match status" value="1"/>
</dbReference>
<keyword evidence="3" id="KW-1185">Reference proteome</keyword>
<dbReference type="InterPro" id="IPR050177">
    <property type="entry name" value="Lipid_A_modif_metabolic_enz"/>
</dbReference>